<evidence type="ECO:0000256" key="1">
    <source>
        <dbReference type="ARBA" id="ARBA00023015"/>
    </source>
</evidence>
<dbReference type="Proteomes" id="UP000282674">
    <property type="component" value="Unassembled WGS sequence"/>
</dbReference>
<keyword evidence="3" id="KW-0804">Transcription</keyword>
<feature type="domain" description="HTH marR-type" evidence="4">
    <location>
        <begin position="1"/>
        <end position="150"/>
    </location>
</feature>
<dbReference type="PANTHER" id="PTHR33164">
    <property type="entry name" value="TRANSCRIPTIONAL REGULATOR, MARR FAMILY"/>
    <property type="match status" value="1"/>
</dbReference>
<dbReference type="GO" id="GO:0003677">
    <property type="term" value="F:DNA binding"/>
    <property type="evidence" value="ECO:0007669"/>
    <property type="project" value="UniProtKB-KW"/>
</dbReference>
<dbReference type="OrthoDB" id="5195026at2"/>
<dbReference type="SMART" id="SM00347">
    <property type="entry name" value="HTH_MARR"/>
    <property type="match status" value="1"/>
</dbReference>
<keyword evidence="1" id="KW-0805">Transcription regulation</keyword>
<accession>A0A3M2MDN9</accession>
<evidence type="ECO:0000259" key="4">
    <source>
        <dbReference type="PROSITE" id="PS50995"/>
    </source>
</evidence>
<dbReference type="InterPro" id="IPR039422">
    <property type="entry name" value="MarR/SlyA-like"/>
</dbReference>
<evidence type="ECO:0000256" key="2">
    <source>
        <dbReference type="ARBA" id="ARBA00023125"/>
    </source>
</evidence>
<dbReference type="Gene3D" id="1.10.10.10">
    <property type="entry name" value="Winged helix-like DNA-binding domain superfamily/Winged helix DNA-binding domain"/>
    <property type="match status" value="1"/>
</dbReference>
<sequence>MHLMRAAGRMRGMAPHPGLVDQWRSLVTCYNTVACALDRALNDAHGLTMSEFETLDRLVEAGAEKRRVQEIAADMYLSQSALSRTIARLEKSGLVTRGMCESDRRGVFVTLTSEGRSRHAAAVVTHRAILAEHLTPADDPSVLDDAELLA</sequence>
<dbReference type="InterPro" id="IPR036388">
    <property type="entry name" value="WH-like_DNA-bd_sf"/>
</dbReference>
<dbReference type="PRINTS" id="PR00598">
    <property type="entry name" value="HTHMARR"/>
</dbReference>
<gene>
    <name evidence="5" type="ORF">EBO15_10405</name>
</gene>
<dbReference type="GO" id="GO:0003700">
    <property type="term" value="F:DNA-binding transcription factor activity"/>
    <property type="evidence" value="ECO:0007669"/>
    <property type="project" value="InterPro"/>
</dbReference>
<dbReference type="PANTHER" id="PTHR33164:SF99">
    <property type="entry name" value="MARR FAMILY REGULATORY PROTEIN"/>
    <property type="match status" value="1"/>
</dbReference>
<keyword evidence="2" id="KW-0238">DNA-binding</keyword>
<dbReference type="InterPro" id="IPR023187">
    <property type="entry name" value="Tscrpt_reg_MarR-type_CS"/>
</dbReference>
<evidence type="ECO:0000313" key="5">
    <source>
        <dbReference type="EMBL" id="RMI45328.1"/>
    </source>
</evidence>
<protein>
    <submittedName>
        <fullName evidence="5">MarR family transcriptional regulator</fullName>
    </submittedName>
</protein>
<dbReference type="AlphaFoldDB" id="A0A3M2MDN9"/>
<evidence type="ECO:0000256" key="3">
    <source>
        <dbReference type="ARBA" id="ARBA00023163"/>
    </source>
</evidence>
<dbReference type="Pfam" id="PF01047">
    <property type="entry name" value="MarR"/>
    <property type="match status" value="1"/>
</dbReference>
<reference evidence="5 6" key="1">
    <citation type="submission" date="2018-10" db="EMBL/GenBank/DDBJ databases">
        <title>Isolation from soil.</title>
        <authorList>
            <person name="Hu J."/>
        </authorList>
    </citation>
    <scope>NUCLEOTIDE SEQUENCE [LARGE SCALE GENOMIC DNA]</scope>
    <source>
        <strain evidence="5 6">NEAU-Ht49</strain>
    </source>
</reference>
<organism evidence="5 6">
    <name type="scientific">Actinomadura harenae</name>
    <dbReference type="NCBI Taxonomy" id="2483351"/>
    <lineage>
        <taxon>Bacteria</taxon>
        <taxon>Bacillati</taxon>
        <taxon>Actinomycetota</taxon>
        <taxon>Actinomycetes</taxon>
        <taxon>Streptosporangiales</taxon>
        <taxon>Thermomonosporaceae</taxon>
        <taxon>Actinomadura</taxon>
    </lineage>
</organism>
<dbReference type="PROSITE" id="PS01117">
    <property type="entry name" value="HTH_MARR_1"/>
    <property type="match status" value="1"/>
</dbReference>
<comment type="caution">
    <text evidence="5">The sequence shown here is derived from an EMBL/GenBank/DDBJ whole genome shotgun (WGS) entry which is preliminary data.</text>
</comment>
<dbReference type="PROSITE" id="PS50995">
    <property type="entry name" value="HTH_MARR_2"/>
    <property type="match status" value="1"/>
</dbReference>
<dbReference type="InterPro" id="IPR036390">
    <property type="entry name" value="WH_DNA-bd_sf"/>
</dbReference>
<evidence type="ECO:0000313" key="6">
    <source>
        <dbReference type="Proteomes" id="UP000282674"/>
    </source>
</evidence>
<dbReference type="GO" id="GO:0006950">
    <property type="term" value="P:response to stress"/>
    <property type="evidence" value="ECO:0007669"/>
    <property type="project" value="TreeGrafter"/>
</dbReference>
<dbReference type="SUPFAM" id="SSF46785">
    <property type="entry name" value="Winged helix' DNA-binding domain"/>
    <property type="match status" value="1"/>
</dbReference>
<dbReference type="EMBL" id="RFFG01000014">
    <property type="protein sequence ID" value="RMI45328.1"/>
    <property type="molecule type" value="Genomic_DNA"/>
</dbReference>
<keyword evidence="6" id="KW-1185">Reference proteome</keyword>
<proteinExistence type="predicted"/>
<name>A0A3M2MDN9_9ACTN</name>
<dbReference type="InterPro" id="IPR000835">
    <property type="entry name" value="HTH_MarR-typ"/>
</dbReference>